<gene>
    <name evidence="2" type="ORF">GBAR_LOCUS14304</name>
</gene>
<proteinExistence type="predicted"/>
<feature type="non-terminal residue" evidence="2">
    <location>
        <position position="41"/>
    </location>
</feature>
<feature type="compositionally biased region" description="Polar residues" evidence="1">
    <location>
        <begin position="1"/>
        <end position="12"/>
    </location>
</feature>
<sequence>MTSPLSRRTSINEPVDDKSSSAMERRSILIADEGPQTETSN</sequence>
<feature type="compositionally biased region" description="Basic and acidic residues" evidence="1">
    <location>
        <begin position="15"/>
        <end position="27"/>
    </location>
</feature>
<protein>
    <submittedName>
        <fullName evidence="2">Uncharacterized protein</fullName>
    </submittedName>
</protein>
<reference evidence="2" key="1">
    <citation type="submission" date="2023-03" db="EMBL/GenBank/DDBJ databases">
        <authorList>
            <person name="Steffen K."/>
            <person name="Cardenas P."/>
        </authorList>
    </citation>
    <scope>NUCLEOTIDE SEQUENCE</scope>
</reference>
<evidence type="ECO:0000256" key="1">
    <source>
        <dbReference type="SAM" id="MobiDB-lite"/>
    </source>
</evidence>
<accession>A0AA35S9K9</accession>
<feature type="region of interest" description="Disordered" evidence="1">
    <location>
        <begin position="1"/>
        <end position="41"/>
    </location>
</feature>
<evidence type="ECO:0000313" key="2">
    <source>
        <dbReference type="EMBL" id="CAI8024631.1"/>
    </source>
</evidence>
<keyword evidence="3" id="KW-1185">Reference proteome</keyword>
<organism evidence="2 3">
    <name type="scientific">Geodia barretti</name>
    <name type="common">Barrett's horny sponge</name>
    <dbReference type="NCBI Taxonomy" id="519541"/>
    <lineage>
        <taxon>Eukaryota</taxon>
        <taxon>Metazoa</taxon>
        <taxon>Porifera</taxon>
        <taxon>Demospongiae</taxon>
        <taxon>Heteroscleromorpha</taxon>
        <taxon>Tetractinellida</taxon>
        <taxon>Astrophorina</taxon>
        <taxon>Geodiidae</taxon>
        <taxon>Geodia</taxon>
    </lineage>
</organism>
<name>A0AA35S9K9_GEOBA</name>
<dbReference type="Proteomes" id="UP001174909">
    <property type="component" value="Unassembled WGS sequence"/>
</dbReference>
<evidence type="ECO:0000313" key="3">
    <source>
        <dbReference type="Proteomes" id="UP001174909"/>
    </source>
</evidence>
<dbReference type="EMBL" id="CASHTH010002089">
    <property type="protein sequence ID" value="CAI8024631.1"/>
    <property type="molecule type" value="Genomic_DNA"/>
</dbReference>
<dbReference type="AlphaFoldDB" id="A0AA35S9K9"/>
<comment type="caution">
    <text evidence="2">The sequence shown here is derived from an EMBL/GenBank/DDBJ whole genome shotgun (WGS) entry which is preliminary data.</text>
</comment>